<evidence type="ECO:0000256" key="4">
    <source>
        <dbReference type="ARBA" id="ARBA00022692"/>
    </source>
</evidence>
<proteinExistence type="inferred from homology"/>
<dbReference type="PANTHER" id="PTHR43066:SF1">
    <property type="entry name" value="RHOMBOID PROTEIN 2"/>
    <property type="match status" value="1"/>
</dbReference>
<keyword evidence="13" id="KW-1185">Reference proteome</keyword>
<evidence type="ECO:0000256" key="7">
    <source>
        <dbReference type="ARBA" id="ARBA00023136"/>
    </source>
</evidence>
<keyword evidence="3" id="KW-0645">Protease</keyword>
<dbReference type="PANTHER" id="PTHR43066">
    <property type="entry name" value="RHOMBOID-RELATED PROTEIN"/>
    <property type="match status" value="1"/>
</dbReference>
<protein>
    <submittedName>
        <fullName evidence="12">Uncharacterized protein</fullName>
    </submittedName>
</protein>
<feature type="compositionally biased region" description="Basic residues" evidence="8">
    <location>
        <begin position="207"/>
        <end position="229"/>
    </location>
</feature>
<dbReference type="RefSeq" id="WP_077684960.1">
    <property type="nucleotide sequence ID" value="NZ_CP019606.1"/>
</dbReference>
<feature type="transmembrane region" description="Helical" evidence="9">
    <location>
        <begin position="147"/>
        <end position="171"/>
    </location>
</feature>
<evidence type="ECO:0000259" key="10">
    <source>
        <dbReference type="Pfam" id="PF01694"/>
    </source>
</evidence>
<dbReference type="OrthoDB" id="5242776at2"/>
<comment type="subcellular location">
    <subcellularLocation>
        <location evidence="1">Membrane</location>
        <topology evidence="1">Multi-pass membrane protein</topology>
    </subcellularLocation>
</comment>
<sequence>MSSYQQQSEPWFKIGRLDVTTTIAVALLGAVGMLAWVFVPSLPQWLVYAPQQMLGGEVWRLFTWPLADTISLWSVLNLALLWLFGRDLEAQIGRSQMALLFLGIWGSLTLTTTLVGIVVPGSVIAGLQMVEFCLLLLWIAEWPTRRFFFNIPAWVFGLVMLALQVLPMLAFRAWGNLLGLLLSLVLVAMAARSVGLLGQYSWIPGGRRKKTTSRTQHRPRTHQSTRTQQRHADRRASDEERIDQLLDKINASGIHSLTKQERAELEKLRQRRR</sequence>
<evidence type="ECO:0000256" key="9">
    <source>
        <dbReference type="SAM" id="Phobius"/>
    </source>
</evidence>
<accession>A0A1Q2CKL6</accession>
<dbReference type="InterPro" id="IPR022764">
    <property type="entry name" value="Peptidase_S54_rhomboid_dom"/>
</dbReference>
<dbReference type="Pfam" id="PF01694">
    <property type="entry name" value="Rhomboid"/>
    <property type="match status" value="1"/>
</dbReference>
<dbReference type="SUPFAM" id="SSF144091">
    <property type="entry name" value="Rhomboid-like"/>
    <property type="match status" value="1"/>
</dbReference>
<dbReference type="KEGG" id="tes:BW730_02985"/>
<keyword evidence="5" id="KW-0378">Hydrolase</keyword>
<keyword evidence="4 9" id="KW-0812">Transmembrane</keyword>
<dbReference type="GO" id="GO:0006508">
    <property type="term" value="P:proteolysis"/>
    <property type="evidence" value="ECO:0007669"/>
    <property type="project" value="UniProtKB-KW"/>
</dbReference>
<feature type="transmembrane region" description="Helical" evidence="9">
    <location>
        <begin position="177"/>
        <end position="200"/>
    </location>
</feature>
<evidence type="ECO:0000256" key="8">
    <source>
        <dbReference type="SAM" id="MobiDB-lite"/>
    </source>
</evidence>
<name>A0A1Q2CKL6_9ACTN</name>
<dbReference type="Proteomes" id="UP000188145">
    <property type="component" value="Chromosome"/>
</dbReference>
<feature type="domain" description="DUF6576" evidence="11">
    <location>
        <begin position="230"/>
        <end position="268"/>
    </location>
</feature>
<dbReference type="InterPro" id="IPR046483">
    <property type="entry name" value="DUF6576"/>
</dbReference>
<evidence type="ECO:0000259" key="11">
    <source>
        <dbReference type="Pfam" id="PF20216"/>
    </source>
</evidence>
<keyword evidence="7 9" id="KW-0472">Membrane</keyword>
<dbReference type="STRING" id="1332264.BW730_02985"/>
<comment type="similarity">
    <text evidence="2">Belongs to the peptidase S54 family.</text>
</comment>
<evidence type="ECO:0000256" key="3">
    <source>
        <dbReference type="ARBA" id="ARBA00022670"/>
    </source>
</evidence>
<feature type="transmembrane region" description="Helical" evidence="9">
    <location>
        <begin position="21"/>
        <end position="42"/>
    </location>
</feature>
<evidence type="ECO:0000313" key="13">
    <source>
        <dbReference type="Proteomes" id="UP000188145"/>
    </source>
</evidence>
<evidence type="ECO:0000256" key="1">
    <source>
        <dbReference type="ARBA" id="ARBA00004141"/>
    </source>
</evidence>
<keyword evidence="6 9" id="KW-1133">Transmembrane helix</keyword>
<dbReference type="GO" id="GO:0004252">
    <property type="term" value="F:serine-type endopeptidase activity"/>
    <property type="evidence" value="ECO:0007669"/>
    <property type="project" value="InterPro"/>
</dbReference>
<dbReference type="EMBL" id="CP019606">
    <property type="protein sequence ID" value="AQP46652.1"/>
    <property type="molecule type" value="Genomic_DNA"/>
</dbReference>
<evidence type="ECO:0000256" key="2">
    <source>
        <dbReference type="ARBA" id="ARBA00009045"/>
    </source>
</evidence>
<feature type="domain" description="Peptidase S54 rhomboid" evidence="10">
    <location>
        <begin position="56"/>
        <end position="190"/>
    </location>
</feature>
<evidence type="ECO:0000313" key="12">
    <source>
        <dbReference type="EMBL" id="AQP46652.1"/>
    </source>
</evidence>
<gene>
    <name evidence="12" type="ORF">BW730_02985</name>
</gene>
<organism evidence="12 13">
    <name type="scientific">Tessaracoccus aquimaris</name>
    <dbReference type="NCBI Taxonomy" id="1332264"/>
    <lineage>
        <taxon>Bacteria</taxon>
        <taxon>Bacillati</taxon>
        <taxon>Actinomycetota</taxon>
        <taxon>Actinomycetes</taxon>
        <taxon>Propionibacteriales</taxon>
        <taxon>Propionibacteriaceae</taxon>
        <taxon>Tessaracoccus</taxon>
    </lineage>
</organism>
<feature type="transmembrane region" description="Helical" evidence="9">
    <location>
        <begin position="123"/>
        <end position="140"/>
    </location>
</feature>
<evidence type="ECO:0000256" key="6">
    <source>
        <dbReference type="ARBA" id="ARBA00022989"/>
    </source>
</evidence>
<evidence type="ECO:0000256" key="5">
    <source>
        <dbReference type="ARBA" id="ARBA00022801"/>
    </source>
</evidence>
<feature type="region of interest" description="Disordered" evidence="8">
    <location>
        <begin position="207"/>
        <end position="239"/>
    </location>
</feature>
<feature type="compositionally biased region" description="Basic and acidic residues" evidence="8">
    <location>
        <begin position="230"/>
        <end position="239"/>
    </location>
</feature>
<feature type="transmembrane region" description="Helical" evidence="9">
    <location>
        <begin position="62"/>
        <end position="85"/>
    </location>
</feature>
<dbReference type="Pfam" id="PF20216">
    <property type="entry name" value="DUF6576"/>
    <property type="match status" value="1"/>
</dbReference>
<feature type="transmembrane region" description="Helical" evidence="9">
    <location>
        <begin position="97"/>
        <end position="117"/>
    </location>
</feature>
<dbReference type="AlphaFoldDB" id="A0A1Q2CKL6"/>
<dbReference type="GO" id="GO:0016020">
    <property type="term" value="C:membrane"/>
    <property type="evidence" value="ECO:0007669"/>
    <property type="project" value="UniProtKB-SubCell"/>
</dbReference>
<reference evidence="13" key="1">
    <citation type="submission" date="2017-02" db="EMBL/GenBank/DDBJ databases">
        <title>Tessaracoccus aquaemaris sp. nov., isolated from the intestine of a Korean rockfish, Sebastes schlegelii, in a marine aquaculture pond.</title>
        <authorList>
            <person name="Tak E.J."/>
            <person name="Bae J.-W."/>
        </authorList>
    </citation>
    <scope>NUCLEOTIDE SEQUENCE [LARGE SCALE GENOMIC DNA]</scope>
    <source>
        <strain evidence="13">NSG39</strain>
    </source>
</reference>
<dbReference type="Gene3D" id="1.20.1540.10">
    <property type="entry name" value="Rhomboid-like"/>
    <property type="match status" value="1"/>
</dbReference>
<dbReference type="InterPro" id="IPR035952">
    <property type="entry name" value="Rhomboid-like_sf"/>
</dbReference>